<name>A0AC61S0L8_9FIRM</name>
<accession>A0AC61S0L8</accession>
<dbReference type="Proteomes" id="UP000304953">
    <property type="component" value="Unassembled WGS sequence"/>
</dbReference>
<dbReference type="EMBL" id="SRYA01000007">
    <property type="protein sequence ID" value="TGY97465.1"/>
    <property type="molecule type" value="Genomic_DNA"/>
</dbReference>
<organism evidence="1 2">
    <name type="scientific">Petralouisia muris</name>
    <dbReference type="NCBI Taxonomy" id="3032872"/>
    <lineage>
        <taxon>Bacteria</taxon>
        <taxon>Bacillati</taxon>
        <taxon>Bacillota</taxon>
        <taxon>Clostridia</taxon>
        <taxon>Lachnospirales</taxon>
        <taxon>Lachnospiraceae</taxon>
        <taxon>Petralouisia</taxon>
    </lineage>
</organism>
<proteinExistence type="predicted"/>
<keyword evidence="2" id="KW-1185">Reference proteome</keyword>
<protein>
    <submittedName>
        <fullName evidence="1">GHKL domain-containing protein</fullName>
    </submittedName>
</protein>
<reference evidence="1" key="1">
    <citation type="submission" date="2019-04" db="EMBL/GenBank/DDBJ databases">
        <title>Microbes associate with the intestines of laboratory mice.</title>
        <authorList>
            <person name="Navarre W."/>
            <person name="Wong E."/>
            <person name="Huang K."/>
            <person name="Tropini C."/>
            <person name="Ng K."/>
            <person name="Yu B."/>
        </authorList>
    </citation>
    <scope>NUCLEOTIDE SEQUENCE</scope>
    <source>
        <strain evidence="1">NM01_1-7b</strain>
    </source>
</reference>
<gene>
    <name evidence="1" type="ORF">E5329_04815</name>
</gene>
<evidence type="ECO:0000313" key="2">
    <source>
        <dbReference type="Proteomes" id="UP000304953"/>
    </source>
</evidence>
<evidence type="ECO:0000313" key="1">
    <source>
        <dbReference type="EMBL" id="TGY97465.1"/>
    </source>
</evidence>
<sequence>MSEVYQIPGLILTALCHVFVICHLSELKYSKKRFTLYGCMYAAGFVSIGIYGYAAGGAIGIFAYSGIVICTFLFSCMVSWGCFAKKCFLFITYFCLFSVLDNVLKMMIKLFCPRISAPAGYYAAIVLRSASLLLILALYKKSGEEILHFPGDGSNRRWWNLALVALLFYLLQASLSVLNVKDVISDVWLMSALFVINFIMYAAYWLVFSNINYMKKAKEAALVRQNAEYLSARLSAQQKAEETHRRLRHDIRHHLETIAEYAKTGDTPAILEYIREYSIEVSETAVRQYSVNRTIDSILSVYAGKAKESGIAFLVKCNVPAELAVRDIDLIALLGNLFENALHGCQKSGKENLYIEIYIRLQNSRLTIVCDNICPDGLELSGSLPAGKSIGISSIFDVCRKYGGNLEYKVEHGICSACAVLNL</sequence>
<comment type="caution">
    <text evidence="1">The sequence shown here is derived from an EMBL/GenBank/DDBJ whole genome shotgun (WGS) entry which is preliminary data.</text>
</comment>